<dbReference type="Proteomes" id="UP000727993">
    <property type="component" value="Unassembled WGS sequence"/>
</dbReference>
<evidence type="ECO:0000313" key="1">
    <source>
        <dbReference type="EMBL" id="MBK9296724.1"/>
    </source>
</evidence>
<dbReference type="EMBL" id="JADJZA010000005">
    <property type="protein sequence ID" value="MBK9296724.1"/>
    <property type="molecule type" value="Genomic_DNA"/>
</dbReference>
<proteinExistence type="predicted"/>
<evidence type="ECO:0000313" key="2">
    <source>
        <dbReference type="Proteomes" id="UP000727993"/>
    </source>
</evidence>
<sequence length="146" mass="15969">MALPPDATTVDEVTDPSTGNPIVGWRVDWNTKRLVSADPFPELVEIDYLTGRPWPIDAANAIDEYAAQLAKTWCNTAGTECDLPAGVKVVSRDGVEYMIEASESRQRIKGATGIAAVDDWLRSAGTGYRPRIWTQDTPTSEVMVTQ</sequence>
<protein>
    <submittedName>
        <fullName evidence="1">Uncharacterized protein</fullName>
    </submittedName>
</protein>
<reference evidence="1 2" key="1">
    <citation type="submission" date="2020-10" db="EMBL/GenBank/DDBJ databases">
        <title>Connecting structure to function with the recovery of over 1000 high-quality activated sludge metagenome-assembled genomes encoding full-length rRNA genes using long-read sequencing.</title>
        <authorList>
            <person name="Singleton C.M."/>
            <person name="Petriglieri F."/>
            <person name="Kristensen J.M."/>
            <person name="Kirkegaard R.H."/>
            <person name="Michaelsen T.Y."/>
            <person name="Andersen M.H."/>
            <person name="Karst S.M."/>
            <person name="Dueholm M.S."/>
            <person name="Nielsen P.H."/>
            <person name="Albertsen M."/>
        </authorList>
    </citation>
    <scope>NUCLEOTIDE SEQUENCE [LARGE SCALE GENOMIC DNA]</scope>
    <source>
        <strain evidence="1">Lyne_18-Q3-R50-59_MAXAC.006</strain>
    </source>
</reference>
<accession>A0A936NBQ0</accession>
<organism evidence="1 2">
    <name type="scientific">Candidatus Neomicrothrix subdominans</name>
    <dbReference type="NCBI Taxonomy" id="2954438"/>
    <lineage>
        <taxon>Bacteria</taxon>
        <taxon>Bacillati</taxon>
        <taxon>Actinomycetota</taxon>
        <taxon>Acidimicrobiia</taxon>
        <taxon>Acidimicrobiales</taxon>
        <taxon>Microthrixaceae</taxon>
        <taxon>Candidatus Neomicrothrix</taxon>
    </lineage>
</organism>
<gene>
    <name evidence="1" type="ORF">IPN02_07755</name>
</gene>
<comment type="caution">
    <text evidence="1">The sequence shown here is derived from an EMBL/GenBank/DDBJ whole genome shotgun (WGS) entry which is preliminary data.</text>
</comment>
<dbReference type="AlphaFoldDB" id="A0A936NBQ0"/>
<name>A0A936NBQ0_9ACTN</name>